<proteinExistence type="predicted"/>
<dbReference type="SMART" id="SM01294">
    <property type="entry name" value="PKS_PP_betabranch"/>
    <property type="match status" value="3"/>
</dbReference>
<dbReference type="Pfam" id="PF02801">
    <property type="entry name" value="Ketoacyl-synt_C"/>
    <property type="match status" value="3"/>
</dbReference>
<dbReference type="Proteomes" id="UP001614394">
    <property type="component" value="Unassembled WGS sequence"/>
</dbReference>
<feature type="active site" description="Proton acceptor; for dehydratase activity" evidence="9">
    <location>
        <position position="966"/>
    </location>
</feature>
<evidence type="ECO:0000313" key="14">
    <source>
        <dbReference type="EMBL" id="MFI9099264.1"/>
    </source>
</evidence>
<keyword evidence="10" id="KW-0175">Coiled coil</keyword>
<evidence type="ECO:0000256" key="9">
    <source>
        <dbReference type="PROSITE-ProRule" id="PRU01363"/>
    </source>
</evidence>
<feature type="domain" description="Carrier" evidence="11">
    <location>
        <begin position="5051"/>
        <end position="5126"/>
    </location>
</feature>
<dbReference type="InterPro" id="IPR016039">
    <property type="entry name" value="Thiolase-like"/>
</dbReference>
<feature type="domain" description="Carrier" evidence="11">
    <location>
        <begin position="1650"/>
        <end position="1725"/>
    </location>
</feature>
<dbReference type="Gene3D" id="1.10.1200.10">
    <property type="entry name" value="ACP-like"/>
    <property type="match status" value="3"/>
</dbReference>
<dbReference type="InterPro" id="IPR049552">
    <property type="entry name" value="PKS_DH_N"/>
</dbReference>
<evidence type="ECO:0000256" key="5">
    <source>
        <dbReference type="ARBA" id="ARBA00022679"/>
    </source>
</evidence>
<dbReference type="Pfam" id="PF21089">
    <property type="entry name" value="PKS_DH_N"/>
    <property type="match status" value="3"/>
</dbReference>
<dbReference type="Pfam" id="PF22953">
    <property type="entry name" value="SpnB_Rossmann"/>
    <property type="match status" value="3"/>
</dbReference>
<dbReference type="InterPro" id="IPR020807">
    <property type="entry name" value="PKS_DH"/>
</dbReference>
<protein>
    <submittedName>
        <fullName evidence="14">SDR family NAD(P)-dependent oxidoreductase</fullName>
    </submittedName>
</protein>
<dbReference type="Pfam" id="PF14765">
    <property type="entry name" value="PS-DH"/>
    <property type="match status" value="3"/>
</dbReference>
<dbReference type="InterPro" id="IPR013968">
    <property type="entry name" value="PKS_KR"/>
</dbReference>
<reference evidence="14 15" key="1">
    <citation type="submission" date="2024-10" db="EMBL/GenBank/DDBJ databases">
        <title>The Natural Products Discovery Center: Release of the First 8490 Sequenced Strains for Exploring Actinobacteria Biosynthetic Diversity.</title>
        <authorList>
            <person name="Kalkreuter E."/>
            <person name="Kautsar S.A."/>
            <person name="Yang D."/>
            <person name="Bader C.D."/>
            <person name="Teijaro C.N."/>
            <person name="Fluegel L."/>
            <person name="Davis C.M."/>
            <person name="Simpson J.R."/>
            <person name="Lauterbach L."/>
            <person name="Steele A.D."/>
            <person name="Gui C."/>
            <person name="Meng S."/>
            <person name="Li G."/>
            <person name="Viehrig K."/>
            <person name="Ye F."/>
            <person name="Su P."/>
            <person name="Kiefer A.F."/>
            <person name="Nichols A."/>
            <person name="Cepeda A.J."/>
            <person name="Yan W."/>
            <person name="Fan B."/>
            <person name="Jiang Y."/>
            <person name="Adhikari A."/>
            <person name="Zheng C.-J."/>
            <person name="Schuster L."/>
            <person name="Cowan T.M."/>
            <person name="Smanski M.J."/>
            <person name="Chevrette M.G."/>
            <person name="De Carvalho L.P.S."/>
            <person name="Shen B."/>
        </authorList>
    </citation>
    <scope>NUCLEOTIDE SEQUENCE [LARGE SCALE GENOMIC DNA]</scope>
    <source>
        <strain evidence="14 15">NPDC053399</strain>
    </source>
</reference>
<dbReference type="RefSeq" id="WP_399643553.1">
    <property type="nucleotide sequence ID" value="NZ_JBITYG010000001.1"/>
</dbReference>
<feature type="domain" description="Carrier" evidence="11">
    <location>
        <begin position="3347"/>
        <end position="3422"/>
    </location>
</feature>
<evidence type="ECO:0000256" key="1">
    <source>
        <dbReference type="ARBA" id="ARBA00001957"/>
    </source>
</evidence>
<dbReference type="SMART" id="SM00823">
    <property type="entry name" value="PKS_PP"/>
    <property type="match status" value="3"/>
</dbReference>
<dbReference type="EMBL" id="JBITYG010000001">
    <property type="protein sequence ID" value="MFI9099264.1"/>
    <property type="molecule type" value="Genomic_DNA"/>
</dbReference>
<dbReference type="InterPro" id="IPR055123">
    <property type="entry name" value="SpnB-like_Rossmann"/>
</dbReference>
<dbReference type="Gene3D" id="3.40.47.10">
    <property type="match status" value="3"/>
</dbReference>
<organism evidence="14 15">
    <name type="scientific">Streptomyces fildesensis</name>
    <dbReference type="NCBI Taxonomy" id="375757"/>
    <lineage>
        <taxon>Bacteria</taxon>
        <taxon>Bacillati</taxon>
        <taxon>Actinomycetota</taxon>
        <taxon>Actinomycetes</taxon>
        <taxon>Kitasatosporales</taxon>
        <taxon>Streptomycetaceae</taxon>
        <taxon>Streptomyces</taxon>
    </lineage>
</organism>
<feature type="active site" description="Proton acceptor; for dehydratase activity" evidence="9">
    <location>
        <position position="2669"/>
    </location>
</feature>
<dbReference type="InterPro" id="IPR020841">
    <property type="entry name" value="PKS_Beta-ketoAc_synthase_dom"/>
</dbReference>
<accession>A0ABW8BYL6</accession>
<name>A0ABW8BYL6_9ACTN</name>
<dbReference type="SUPFAM" id="SSF51735">
    <property type="entry name" value="NAD(P)-binding Rossmann-fold domains"/>
    <property type="match status" value="6"/>
</dbReference>
<dbReference type="Gene3D" id="3.10.129.110">
    <property type="entry name" value="Polyketide synthase dehydratase"/>
    <property type="match status" value="3"/>
</dbReference>
<feature type="region of interest" description="N-terminal hotdog fold" evidence="9">
    <location>
        <begin position="4337"/>
        <end position="4461"/>
    </location>
</feature>
<evidence type="ECO:0000256" key="4">
    <source>
        <dbReference type="ARBA" id="ARBA00022553"/>
    </source>
</evidence>
<dbReference type="SUPFAM" id="SSF52151">
    <property type="entry name" value="FabD/lysophospholipase-like"/>
    <property type="match status" value="3"/>
</dbReference>
<evidence type="ECO:0000256" key="3">
    <source>
        <dbReference type="ARBA" id="ARBA00022450"/>
    </source>
</evidence>
<keyword evidence="4" id="KW-0597">Phosphoprotein</keyword>
<feature type="domain" description="PKS/mFAS DH" evidence="13">
    <location>
        <begin position="2637"/>
        <end position="2911"/>
    </location>
</feature>
<comment type="caution">
    <text evidence="14">The sequence shown here is derived from an EMBL/GenBank/DDBJ whole genome shotgun (WGS) entry which is preliminary data.</text>
</comment>
<dbReference type="Gene3D" id="3.40.50.720">
    <property type="entry name" value="NAD(P)-binding Rossmann-like Domain"/>
    <property type="match status" value="3"/>
</dbReference>
<dbReference type="SMART" id="SM00827">
    <property type="entry name" value="PKS_AT"/>
    <property type="match status" value="3"/>
</dbReference>
<dbReference type="PROSITE" id="PS52019">
    <property type="entry name" value="PKS_MFAS_DH"/>
    <property type="match status" value="3"/>
</dbReference>
<evidence type="ECO:0000256" key="8">
    <source>
        <dbReference type="ARBA" id="ARBA00023315"/>
    </source>
</evidence>
<evidence type="ECO:0000256" key="2">
    <source>
        <dbReference type="ARBA" id="ARBA00004792"/>
    </source>
</evidence>
<evidence type="ECO:0000259" key="13">
    <source>
        <dbReference type="PROSITE" id="PS52019"/>
    </source>
</evidence>
<dbReference type="InterPro" id="IPR050091">
    <property type="entry name" value="PKS_NRPS_Biosynth_Enz"/>
</dbReference>
<feature type="region of interest" description="N-terminal hotdog fold" evidence="9">
    <location>
        <begin position="934"/>
        <end position="1058"/>
    </location>
</feature>
<gene>
    <name evidence="14" type="ORF">ACIGXA_01980</name>
</gene>
<feature type="active site" description="Proton acceptor; for dehydratase activity" evidence="9">
    <location>
        <position position="4369"/>
    </location>
</feature>
<dbReference type="InterPro" id="IPR009081">
    <property type="entry name" value="PP-bd_ACP"/>
</dbReference>
<feature type="domain" description="Ketosynthase family 3 (KS3)" evidence="12">
    <location>
        <begin position="1749"/>
        <end position="2174"/>
    </location>
</feature>
<dbReference type="InterPro" id="IPR014030">
    <property type="entry name" value="Ketoacyl_synth_N"/>
</dbReference>
<keyword evidence="7" id="KW-0511">Multifunctional enzyme</keyword>
<keyword evidence="5" id="KW-0808">Transferase</keyword>
<dbReference type="InterPro" id="IPR049551">
    <property type="entry name" value="PKS_DH_C"/>
</dbReference>
<keyword evidence="3" id="KW-0596">Phosphopantetheine</keyword>
<dbReference type="InterPro" id="IPR016035">
    <property type="entry name" value="Acyl_Trfase/lysoPLipase"/>
</dbReference>
<dbReference type="PANTHER" id="PTHR43775:SF51">
    <property type="entry name" value="INACTIVE PHENOLPHTHIOCEROL SYNTHESIS POLYKETIDE SYNTHASE TYPE I PKS1-RELATED"/>
    <property type="match status" value="1"/>
</dbReference>
<dbReference type="InterPro" id="IPR016036">
    <property type="entry name" value="Malonyl_transacylase_ACP-bd"/>
</dbReference>
<dbReference type="CDD" id="cd00833">
    <property type="entry name" value="PKS"/>
    <property type="match status" value="3"/>
</dbReference>
<keyword evidence="15" id="KW-1185">Reference proteome</keyword>
<evidence type="ECO:0000259" key="12">
    <source>
        <dbReference type="PROSITE" id="PS52004"/>
    </source>
</evidence>
<evidence type="ECO:0000259" key="11">
    <source>
        <dbReference type="PROSITE" id="PS50075"/>
    </source>
</evidence>
<keyword evidence="6" id="KW-0045">Antibiotic biosynthesis</keyword>
<comment type="cofactor">
    <cofactor evidence="1">
        <name>pantetheine 4'-phosphate</name>
        <dbReference type="ChEBI" id="CHEBI:47942"/>
    </cofactor>
</comment>
<evidence type="ECO:0000313" key="15">
    <source>
        <dbReference type="Proteomes" id="UP001614394"/>
    </source>
</evidence>
<dbReference type="Pfam" id="PF00698">
    <property type="entry name" value="Acyl_transf_1"/>
    <property type="match status" value="3"/>
</dbReference>
<feature type="region of interest" description="N-terminal hotdog fold" evidence="9">
    <location>
        <begin position="2637"/>
        <end position="2762"/>
    </location>
</feature>
<feature type="region of interest" description="C-terminal hotdog fold" evidence="9">
    <location>
        <begin position="4473"/>
        <end position="4611"/>
    </location>
</feature>
<dbReference type="Gene3D" id="3.30.70.3290">
    <property type="match status" value="3"/>
</dbReference>
<feature type="region of interest" description="C-terminal hotdog fold" evidence="9">
    <location>
        <begin position="1072"/>
        <end position="1206"/>
    </location>
</feature>
<dbReference type="SMART" id="SM00825">
    <property type="entry name" value="PKS_KS"/>
    <property type="match status" value="3"/>
</dbReference>
<dbReference type="Pfam" id="PF16197">
    <property type="entry name" value="KAsynt_C_assoc"/>
    <property type="match status" value="3"/>
</dbReference>
<dbReference type="SMART" id="SM00826">
    <property type="entry name" value="PKS_DH"/>
    <property type="match status" value="3"/>
</dbReference>
<feature type="coiled-coil region" evidence="10">
    <location>
        <begin position="7"/>
        <end position="34"/>
    </location>
</feature>
<dbReference type="InterPro" id="IPR032821">
    <property type="entry name" value="PKS_assoc"/>
</dbReference>
<feature type="active site" description="Proton donor; for dehydratase activity" evidence="9">
    <location>
        <position position="4532"/>
    </location>
</feature>
<keyword evidence="8" id="KW-0012">Acyltransferase</keyword>
<dbReference type="InterPro" id="IPR014031">
    <property type="entry name" value="Ketoacyl_synth_C"/>
</dbReference>
<dbReference type="InterPro" id="IPR036291">
    <property type="entry name" value="NAD(P)-bd_dom_sf"/>
</dbReference>
<sequence length="5204" mass="538801">MSKESNEEKLLDYLKRATAELRETRRRLREEEDKQREPIAIIGMSCRFPGGVRNPEELWELLAAGGDAISDFPSDRGWDVEGIYDPDPDTEAAGKTYSREGGFVHDATEFDAEFFGISPREALATDPQQRLLLEASWEAFERAGIDPATMRGSSTGVFAGIMYHEYGTDRTVVPEGVEGFLGTGTAGSVLSGRVSYTLGLEGPAVTVDTACSSSLVTVHLAASALRQGECSLALAGGVTVMATPDTFVDFSQQRGLAADGRCKPFADAADGTGWGEGVGVLVLERLSDARRNGHRVLAVVKGSAVNQDGASSQLTAPNGPSQQRVIRQALAGARLSAEDIDAVEAHGTGTRLGDPIEAQALLATYGQERADGRPLWLGSVKSNLGHTQAAAGVAGIIKMVLALGHEELPRTLHVDAPSSHVDWTAGSVELLTEARPWPAGERTRRAGVSSFGISGTNAHVIVEEAPAEAAVSTEDSVPPVVPALPVVPWVLSGKSPEALRAQAARLREFVLADAGLDPAAIGSALATTRAVFAHRGGVVAADRAGLLAGLEVLAAGESAPGVVQGLAGSGRTAFLFTGQGSQRAGMGRELYAAFPVFAEALDAVCAALDAHLELPLKDVLFAETNSRLNETGFTQPALFALEVALFRLFESFGVRPQVLAGHSIGELAAAHVAGVWSLEDAALLVAARGRLMQQLPAGGAMAAIQATEAEVLPQLTEKVGIAAVNGPTSIVVSGDEEAVAAVIAHFNTIGRKTKRLTVSHAFHSLHMEPMLEEFRAIAAGITYSAPSIPIVSTLTGKAATNQELADPGYWVRHVREAVRFADAVTTLQEQGVSTFLELGPDAVLTAMGADSATENTTLVPTLRRDHDEAQIFVTSLATLHTRGVPVAWPAFFGTGRAPVELPTYAFQSSRYWLDTPTASAAGDMAAVGLVDAGHPLLGAAVVLPESDGLLFTGRLSLGSHPWLADHVVAGTVVVPGAALVEIAVRAGDETGCGVLDELTLHAPLVVPGTRTVQLRVQIGEPGRDGRRTVVVFSRVEDASESAWTRHADGLLAPDDTAAAAGFDLAQWPPTGAEAVPVEGLYAAMAASGLEYGTTFQGVRAAWRHGAEILAEVALPEGVEAAGFGIHPALLDAALHGIALAQPDGGAAELPFAWSDVALHAAGATALRVRITPAASGYTLRLADPQGAPVATVGSLALRPVATGELQSAHDRELYEVRWSPLPQQASHEGVDAAAAAAAEILSVPVGVDSTEAVTGVLARLQEWLAAEEASDARLVVLTRGAVAALPGEDITDLGQAAVHGLVRAAQTEHPGRIVLLDADTDTATDADDIPDAVAVSGEPELALRNGELLVPRLVRTAPATGGVTWRADGTVLITGGTGGLGALTARHLVAEHGVRSLVLTSRRGLQAPGAAELVAELETAGASVSVAACDVSDRAALAQLLAEEPITAIVHAAGVVDDGMITSLTADRMAAVLAPKADAARHLHELTADTDLDAFILFSSAAGTFDGSGQGGYAAANAYLDALAVHRQSQGLAGLSLAWGLWDPAVGGMGAELTTADVERMERSGVLAIGRQQGLALLDAALADSHAHLLPVAFGRSALEQRARLHTLPAVLSGLTRPAPTARKAAGSAAADATGLAERLGALTGVERRRLLLDLVRRHVAAVLGYDGVQKVAGDKPFKEFGFDSLTAVEFRNRLGAEAEVRLPATLVFDYPTPLAVAEFLLVELLGEEAATAADVTAAAVPAAGSVLDEPIAIVGMACRFPGGVSSPEELWTLLAAGGDGVSSFPTDRGWDIEGVYDPDPDAVGKTYSRHGGFLDRAADFDPGFFGISPREALAMDPQHRLLLESSWEAFERAGIDPATVRGSATGVFAGVMYHDYTSVLEQSAHRNTEGFMGVGGSIASGRVSYTLGLEGPAVTVDTACSSSLVAVHLAGQALRAGECSLALAGGVTVMATPDTFVDFSRQRGLAPDGYCKPFAEAADGTGWGEGVGMLLLERLSDAQRNGHRVLAVVRSSAINQDGASNGLTAPNGPSQQRVIRQALAAGSLTTSDVDAVEAHGTGTRLGDPIEAQALLATYGQERADGQPLWLGSVKSNLGHTQAAAGVAGIIKMVLAMRHEELPRTLGVDAPSSHVDWSAGSVELLTEAQPWPVRERPRRAGVSSFGISGTNAHVIVEEAPAEVVAEVVAAVELPVVPWVLSGKTPEALQAQAARLREFVLADAGLDPAAIGSALATTRAGFAHRAGVVAADRSGLLSALGAVVEGEAKTAVAGAGDLALLFTGQGSQRAGMGRELYAAFPVFAQALDTVAEAFEGKLELPLKEALFAADDRLNETSFTQPALFALEVALFRLLESFGVRPQVLAGHSIGELAAAHVAGVWSLEDAALLVAARGRLMQQLPSGGAMAAIQATEVEVLPQLTERVGIAAVNGPTSIVVSGDEDAVAEVMAHFTTVGRKTKRLTVSHAFHSLHMEPMLEEFGAIAAGLTYDAPSIPIVSTLTGRPATIEELSDPEYWVRHVREAVRFADAVTTLESQGVSTFLELGPDAVLTVMGADSVADAAGTALIASLRREQDEAETFVSSVAALHTRGVEVDWRAFFGTGATTPLLDLPTYAFQHQHYWPERAAVTAGDVRAAGLADAEHPLLGAAIALPDSDGVLFTGRLSLSSHPWLAEHAVSGTVVVPGAALVEIAVRAGDETGCGALEELMLQAPLVLDGQGAVQLRVTVGEADARGRRTVSVFSRAEDATDDGQWVRNAEGVLSADVPEPGFDLAQWPPTGSEPVAVESLYADLAGLGLEYGPLFQGMQAAWRLGDDVFTEVVLPQATEGAEADAFALHPALLDAALHGIALRETDNGAAELPFAWSDVAVYATGATALRVRIAPADSGYALQLADDQGVPVATVGALALRPIAADDFATPERLAHDSLFHLDWTALPAPTASADGTGDATVYRCPTGATANETLDAVLAFTQDWLTADADGRLVVVTRGAVAALPGEDVTELGQAAVWGLIRSAQSEHPGRIVLLDSDTDVIPDAVLASGEPELALRGGEILVPRLARTVSAAAGEPVVWRTDGTVLITGGTGGLGALLARHLVTAYGVRDLLLTSRRGPDAPGATELTAELTALGATVTVAACDVSDRDALAALLDGVALTAVVHTAGVLRDATFAALTPQHLAEVLAPKADAARYLHELTAHLTLDAFVLFSSAAATFDGTGQGNYAAANAYLDALATHRRTQGLPATSLGWGLWAPETGGMGAGLSSTDLERMARAGVLALDATEGLALFDAAQRSEHAHLVPIRLDLKALAAAPGEVPAILRGLVKAPARRAVQAAAGAGTGPVSLEERLTALAPAARHELLLGLVRGQIATVLGFGGPEDVAADSLFSELGVDSLTGVEFRNQLGAEAGVRLPATLVFDYPTPTAVAEFLLVELLGEDAAVEAAVGSTESVTGSGSMADEPIAIVGMACRFPGGVSSPEELWTLLAAGGDAVTPFPDDRGWDVAGLYDPDPDAVGKTYSRHGGFLEQAADFDPAFFGISPREALATDPQHRLLLESAWEAFERAGIDPATVRGSSTGVFAGVMYNDYGIRLNSYPADLEGYLGTGSSGSVASGRVAYAFGLEGPAVTVDTACSSSLVTVHLAGQALRSGECSLALAGGVTVMATPETFVGFSRQRGLAPDGRCKPFAEAADGTGWGEGVGMLLLERLSDAQRNGHRVLALVRGSAVNQDGASNGLTAPNGPSQQRVIRQALAGANLSADQVDAVEAHGTGTTLGDPIEAQALIATYGQEREAGRPLWLGSVKSNLGHTQAAAGVAGIIKMVLAMRHEELPRTLGVDAPSSHVDWSAGSVELLTEAQPWPVRERPRRAGVSSFGISGTNAHVIVEEAPVEAATEVVASAELPAVPWVLSGKTPDAVQAQAARLHELVLADAGLDPAAVGSALTTTRAVFAHRGGVVAADRDGLLSALSALAEGRNAPGVVRGLAGPSRTAFLFTGQGSQRAGMGRELYAAFPVFAEALDTVCAALDAHLELPLRDVLFAEENSRLNETGFTQPALFALEVALFRLLESFGVRPQVLAGHSIGELAAAHVAGVWSLEDAALLVAARGRLMQQLPSGGAMAAIQATEAEVLPQLTEKVGIAAVNGPTSIVVSGDEDAVAAVIAHFDAVGRKTKRLTVSHAFHSLHMEPMLEEFRAIAAGLTYSAPSVPIVSTLTGQPATTEELTDPTYWVRHVREAVRFADAVTTLQEQGVSTFLELGPDAVLTAMAADSATETTTLIPALRRDHSEAQLFTEALVRLHTRGVTVDWPALFGTGRTPVELPTYAFQHQHYWLADTVAPSGKASGFGQSETTHPLLSAAIALPDSEGMLFTGRLALHTHPWLADHAVNGTVIVPGAALADLAIHTGDHTETSTLEELTLYAPLVVLPTAATQLRVRTGADDGSGRRRVSVFSRVEGSDEEQWVQHAEGVLTSTATDAGFDLVQWPPAGADAVAVESLYDDLALLGLEYGPVFQGLEAAWKRGDEVFTEISLAEGAETSGFGLHPALLDAALHGIGLGGFFEDDGRAQLPFSWNDVALFATGATALRVRIAPADRPGGVTLQLADAAGSPVASVGSLTLRPLAEQVPVARHGDALFGLDWVQVADPAGAGASTDVLPEEGLLRAPSGLGTAETLSTVLAGLQQWLADEANTASDAQLVVVTRGAVAALPGEDVTDLAQAAVQGLVRAAQAENPDRLVLVDTDTEEIPATALTSSGESELALRAGAFLSPRLVRTAPSAEATPWRTDGAVLITGGTSGLGALTARHLVAEHGVRDLLLTSRRGQDAPGAAELAAELTAAGATVTIAACDVSDRDALAELLHDVPLTAVIHAAGIVDDGVLWSLTPERLAAVLAPKAEAARHLHELTVGTDLDAFVLFSSAAGVLGGAGQGAYAAANAYLDALATHRQANGLPAVSLAWGLWAPEAGGMGSQLTGAEVERMARGGVLALGEEQGLALLDASLVSDRAVLVPAGLDVPALVRSAGGEVPGLFRGLVRGKVRRTAAAGDSGAAGASGLAQRLAALPSDERLPVVVELVRSQVVAVLGFTAAQEVELGKPFKEFGFDSLTAVEFRNQLSAAAGVRLPATLVFDYPTPQELADFLLGEAAPDTTTDPGTAAYEETVRASLLAIPLARLRETGLLDTLLQLAGLQTEDDGPTAEDASESIDDMDAESLISKALEGSDF</sequence>
<dbReference type="PROSITE" id="PS00606">
    <property type="entry name" value="KS3_1"/>
    <property type="match status" value="3"/>
</dbReference>
<dbReference type="SMART" id="SM00822">
    <property type="entry name" value="PKS_KR"/>
    <property type="match status" value="3"/>
</dbReference>
<dbReference type="InterPro" id="IPR057326">
    <property type="entry name" value="KR_dom"/>
</dbReference>
<feature type="domain" description="Ketosynthase family 3 (KS3)" evidence="12">
    <location>
        <begin position="3447"/>
        <end position="3873"/>
    </location>
</feature>
<dbReference type="Pfam" id="PF00109">
    <property type="entry name" value="ketoacyl-synt"/>
    <property type="match status" value="3"/>
</dbReference>
<dbReference type="InterPro" id="IPR036736">
    <property type="entry name" value="ACP-like_sf"/>
</dbReference>
<feature type="domain" description="PKS/mFAS DH" evidence="13">
    <location>
        <begin position="4337"/>
        <end position="4611"/>
    </location>
</feature>
<feature type="active site" description="Proton donor; for dehydratase activity" evidence="9">
    <location>
        <position position="2836"/>
    </location>
</feature>
<dbReference type="PROSITE" id="PS52004">
    <property type="entry name" value="KS3_2"/>
    <property type="match status" value="3"/>
</dbReference>
<dbReference type="InterPro" id="IPR020806">
    <property type="entry name" value="PKS_PP-bd"/>
</dbReference>
<dbReference type="PANTHER" id="PTHR43775">
    <property type="entry name" value="FATTY ACID SYNTHASE"/>
    <property type="match status" value="1"/>
</dbReference>
<dbReference type="SUPFAM" id="SSF55048">
    <property type="entry name" value="Probable ACP-binding domain of malonyl-CoA ACP transacylase"/>
    <property type="match status" value="3"/>
</dbReference>
<feature type="region of interest" description="C-terminal hotdog fold" evidence="9">
    <location>
        <begin position="2774"/>
        <end position="2911"/>
    </location>
</feature>
<evidence type="ECO:0000256" key="7">
    <source>
        <dbReference type="ARBA" id="ARBA00023268"/>
    </source>
</evidence>
<dbReference type="InterPro" id="IPR015083">
    <property type="entry name" value="NorB/c/GfsB-D-like_docking"/>
</dbReference>
<dbReference type="InterPro" id="IPR014043">
    <property type="entry name" value="Acyl_transferase_dom"/>
</dbReference>
<dbReference type="PROSITE" id="PS50075">
    <property type="entry name" value="CARRIER"/>
    <property type="match status" value="3"/>
</dbReference>
<feature type="active site" description="Proton donor; for dehydratase activity" evidence="9">
    <location>
        <position position="1131"/>
    </location>
</feature>
<comment type="pathway">
    <text evidence="2">Antibiotic biosynthesis.</text>
</comment>
<dbReference type="InterPro" id="IPR018201">
    <property type="entry name" value="Ketoacyl_synth_AS"/>
</dbReference>
<dbReference type="SUPFAM" id="SSF47336">
    <property type="entry name" value="ACP-like"/>
    <property type="match status" value="3"/>
</dbReference>
<dbReference type="InterPro" id="IPR042104">
    <property type="entry name" value="PKS_dehydratase_sf"/>
</dbReference>
<dbReference type="Pfam" id="PF08659">
    <property type="entry name" value="KR"/>
    <property type="match status" value="3"/>
</dbReference>
<dbReference type="InterPro" id="IPR001227">
    <property type="entry name" value="Ac_transferase_dom_sf"/>
</dbReference>
<feature type="domain" description="Ketosynthase family 3 (KS3)" evidence="12">
    <location>
        <begin position="36"/>
        <end position="464"/>
    </location>
</feature>
<dbReference type="SUPFAM" id="SSF53901">
    <property type="entry name" value="Thiolase-like"/>
    <property type="match status" value="3"/>
</dbReference>
<dbReference type="CDD" id="cd08956">
    <property type="entry name" value="KR_3_FAS_SDR_x"/>
    <property type="match status" value="3"/>
</dbReference>
<feature type="domain" description="PKS/mFAS DH" evidence="13">
    <location>
        <begin position="934"/>
        <end position="1206"/>
    </location>
</feature>
<evidence type="ECO:0000256" key="6">
    <source>
        <dbReference type="ARBA" id="ARBA00023194"/>
    </source>
</evidence>
<evidence type="ECO:0000256" key="10">
    <source>
        <dbReference type="SAM" id="Coils"/>
    </source>
</evidence>
<dbReference type="InterPro" id="IPR049900">
    <property type="entry name" value="PKS_mFAS_DH"/>
</dbReference>
<dbReference type="Pfam" id="PF08990">
    <property type="entry name" value="Docking"/>
    <property type="match status" value="1"/>
</dbReference>
<dbReference type="Gene3D" id="3.40.366.10">
    <property type="entry name" value="Malonyl-Coenzyme A Acyl Carrier Protein, domain 2"/>
    <property type="match status" value="3"/>
</dbReference>
<dbReference type="Pfam" id="PF00550">
    <property type="entry name" value="PP-binding"/>
    <property type="match status" value="3"/>
</dbReference>